<dbReference type="EMBL" id="WHVB01000002">
    <property type="protein sequence ID" value="KAF8485951.1"/>
    <property type="molecule type" value="Genomic_DNA"/>
</dbReference>
<comment type="caution">
    <text evidence="1">The sequence shown here is derived from an EMBL/GenBank/DDBJ whole genome shotgun (WGS) entry which is preliminary data.</text>
</comment>
<dbReference type="OrthoDB" id="2946818at2759"/>
<dbReference type="AlphaFoldDB" id="A0A9P5N4A7"/>
<feature type="non-terminal residue" evidence="1">
    <location>
        <position position="1"/>
    </location>
</feature>
<protein>
    <submittedName>
        <fullName evidence="1">Uncharacterized protein</fullName>
    </submittedName>
</protein>
<reference evidence="1" key="1">
    <citation type="submission" date="2019-10" db="EMBL/GenBank/DDBJ databases">
        <authorList>
            <consortium name="DOE Joint Genome Institute"/>
            <person name="Kuo A."/>
            <person name="Miyauchi S."/>
            <person name="Kiss E."/>
            <person name="Drula E."/>
            <person name="Kohler A."/>
            <person name="Sanchez-Garcia M."/>
            <person name="Andreopoulos B."/>
            <person name="Barry K.W."/>
            <person name="Bonito G."/>
            <person name="Buee M."/>
            <person name="Carver A."/>
            <person name="Chen C."/>
            <person name="Cichocki N."/>
            <person name="Clum A."/>
            <person name="Culley D."/>
            <person name="Crous P.W."/>
            <person name="Fauchery L."/>
            <person name="Girlanda M."/>
            <person name="Hayes R."/>
            <person name="Keri Z."/>
            <person name="LaButti K."/>
            <person name="Lipzen A."/>
            <person name="Lombard V."/>
            <person name="Magnuson J."/>
            <person name="Maillard F."/>
            <person name="Morin E."/>
            <person name="Murat C."/>
            <person name="Nolan M."/>
            <person name="Ohm R."/>
            <person name="Pangilinan J."/>
            <person name="Pereira M."/>
            <person name="Perotto S."/>
            <person name="Peter M."/>
            <person name="Riley R."/>
            <person name="Sitrit Y."/>
            <person name="Stielow B."/>
            <person name="Szollosi G."/>
            <person name="Zifcakova L."/>
            <person name="Stursova M."/>
            <person name="Spatafora J.W."/>
            <person name="Tedersoo L."/>
            <person name="Vaario L.-M."/>
            <person name="Yamada A."/>
            <person name="Yan M."/>
            <person name="Wang P."/>
            <person name="Xu J."/>
            <person name="Bruns T."/>
            <person name="Baldrian P."/>
            <person name="Vilgalys R."/>
            <person name="Henrissat B."/>
            <person name="Grigoriev I.V."/>
            <person name="Hibbett D."/>
            <person name="Nagy L.G."/>
            <person name="Martin F.M."/>
        </authorList>
    </citation>
    <scope>NUCLEOTIDE SEQUENCE</scope>
    <source>
        <strain evidence="1">Prilba</strain>
    </source>
</reference>
<organism evidence="1 2">
    <name type="scientific">Russula ochroleuca</name>
    <dbReference type="NCBI Taxonomy" id="152965"/>
    <lineage>
        <taxon>Eukaryota</taxon>
        <taxon>Fungi</taxon>
        <taxon>Dikarya</taxon>
        <taxon>Basidiomycota</taxon>
        <taxon>Agaricomycotina</taxon>
        <taxon>Agaricomycetes</taxon>
        <taxon>Russulales</taxon>
        <taxon>Russulaceae</taxon>
        <taxon>Russula</taxon>
    </lineage>
</organism>
<dbReference type="Pfam" id="PF14223">
    <property type="entry name" value="Retrotran_gag_2"/>
    <property type="match status" value="1"/>
</dbReference>
<evidence type="ECO:0000313" key="2">
    <source>
        <dbReference type="Proteomes" id="UP000759537"/>
    </source>
</evidence>
<sequence>NNYGEWKIKSYFMLRNWDLWKYIEGPESAPPIVIPALRETAETVTHHGIDDSGCMQTIYVAGNHAEREQKTEESKPWMDANNFALSMIVNAVPSSQIHLVENAIHAKQAWQSLHSVYRPINSLRAARIESDIKAYRCPSDTDTADTDMAQWLNGMQRLYNSLRVYDTGAERVSERHFVLTLLDNMLQDRDGSWRFFASDLRTKVSE</sequence>
<keyword evidence="2" id="KW-1185">Reference proteome</keyword>
<accession>A0A9P5N4A7</accession>
<evidence type="ECO:0000313" key="1">
    <source>
        <dbReference type="EMBL" id="KAF8485951.1"/>
    </source>
</evidence>
<gene>
    <name evidence="1" type="ORF">DFH94DRAFT_608312</name>
</gene>
<dbReference type="Proteomes" id="UP000759537">
    <property type="component" value="Unassembled WGS sequence"/>
</dbReference>
<proteinExistence type="predicted"/>
<name>A0A9P5N4A7_9AGAM</name>
<reference evidence="1" key="2">
    <citation type="journal article" date="2020" name="Nat. Commun.">
        <title>Large-scale genome sequencing of mycorrhizal fungi provides insights into the early evolution of symbiotic traits.</title>
        <authorList>
            <person name="Miyauchi S."/>
            <person name="Kiss E."/>
            <person name="Kuo A."/>
            <person name="Drula E."/>
            <person name="Kohler A."/>
            <person name="Sanchez-Garcia M."/>
            <person name="Morin E."/>
            <person name="Andreopoulos B."/>
            <person name="Barry K.W."/>
            <person name="Bonito G."/>
            <person name="Buee M."/>
            <person name="Carver A."/>
            <person name="Chen C."/>
            <person name="Cichocki N."/>
            <person name="Clum A."/>
            <person name="Culley D."/>
            <person name="Crous P.W."/>
            <person name="Fauchery L."/>
            <person name="Girlanda M."/>
            <person name="Hayes R.D."/>
            <person name="Keri Z."/>
            <person name="LaButti K."/>
            <person name="Lipzen A."/>
            <person name="Lombard V."/>
            <person name="Magnuson J."/>
            <person name="Maillard F."/>
            <person name="Murat C."/>
            <person name="Nolan M."/>
            <person name="Ohm R.A."/>
            <person name="Pangilinan J."/>
            <person name="Pereira M.F."/>
            <person name="Perotto S."/>
            <person name="Peter M."/>
            <person name="Pfister S."/>
            <person name="Riley R."/>
            <person name="Sitrit Y."/>
            <person name="Stielow J.B."/>
            <person name="Szollosi G."/>
            <person name="Zifcakova L."/>
            <person name="Stursova M."/>
            <person name="Spatafora J.W."/>
            <person name="Tedersoo L."/>
            <person name="Vaario L.M."/>
            <person name="Yamada A."/>
            <person name="Yan M."/>
            <person name="Wang P."/>
            <person name="Xu J."/>
            <person name="Bruns T."/>
            <person name="Baldrian P."/>
            <person name="Vilgalys R."/>
            <person name="Dunand C."/>
            <person name="Henrissat B."/>
            <person name="Grigoriev I.V."/>
            <person name="Hibbett D."/>
            <person name="Nagy L.G."/>
            <person name="Martin F.M."/>
        </authorList>
    </citation>
    <scope>NUCLEOTIDE SEQUENCE</scope>
    <source>
        <strain evidence="1">Prilba</strain>
    </source>
</reference>
<feature type="non-terminal residue" evidence="1">
    <location>
        <position position="206"/>
    </location>
</feature>